<dbReference type="EMBL" id="JBFOLK010000013">
    <property type="protein sequence ID" value="KAL2466131.1"/>
    <property type="molecule type" value="Genomic_DNA"/>
</dbReference>
<keyword evidence="2" id="KW-1185">Reference proteome</keyword>
<accession>A0ABD1PQD9</accession>
<dbReference type="AlphaFoldDB" id="A0ABD1PQD9"/>
<evidence type="ECO:0000313" key="1">
    <source>
        <dbReference type="EMBL" id="KAL2466131.1"/>
    </source>
</evidence>
<comment type="caution">
    <text evidence="1">The sequence shown here is derived from an EMBL/GenBank/DDBJ whole genome shotgun (WGS) entry which is preliminary data.</text>
</comment>
<reference evidence="2" key="1">
    <citation type="submission" date="2024-07" db="EMBL/GenBank/DDBJ databases">
        <title>Two chromosome-level genome assemblies of Korean endemic species Abeliophyllum distichum and Forsythia ovata (Oleaceae).</title>
        <authorList>
            <person name="Jang H."/>
        </authorList>
    </citation>
    <scope>NUCLEOTIDE SEQUENCE [LARGE SCALE GENOMIC DNA]</scope>
</reference>
<gene>
    <name evidence="1" type="ORF">Adt_41982</name>
</gene>
<proteinExistence type="predicted"/>
<dbReference type="Proteomes" id="UP001604336">
    <property type="component" value="Unassembled WGS sequence"/>
</dbReference>
<evidence type="ECO:0000313" key="2">
    <source>
        <dbReference type="Proteomes" id="UP001604336"/>
    </source>
</evidence>
<name>A0ABD1PQD9_9LAMI</name>
<organism evidence="1 2">
    <name type="scientific">Abeliophyllum distichum</name>
    <dbReference type="NCBI Taxonomy" id="126358"/>
    <lineage>
        <taxon>Eukaryota</taxon>
        <taxon>Viridiplantae</taxon>
        <taxon>Streptophyta</taxon>
        <taxon>Embryophyta</taxon>
        <taxon>Tracheophyta</taxon>
        <taxon>Spermatophyta</taxon>
        <taxon>Magnoliopsida</taxon>
        <taxon>eudicotyledons</taxon>
        <taxon>Gunneridae</taxon>
        <taxon>Pentapetalae</taxon>
        <taxon>asterids</taxon>
        <taxon>lamiids</taxon>
        <taxon>Lamiales</taxon>
        <taxon>Oleaceae</taxon>
        <taxon>Forsythieae</taxon>
        <taxon>Abeliophyllum</taxon>
    </lineage>
</organism>
<sequence length="191" mass="22345">MLSNPSTTIVMYRKIPRILIPDSEHRLGEHEPVDIVMSNQLEHFVETCSKDQVGESFAILLEDEIDGKSPKGRGQRKMRKGKALCTPWTNPLKRRKFKNLTIFYSFREVDPAKQLVENAYQDRIKPVRNNLDEVIAKMLVHYVEEATTNLEKTLKICRYLYFPYCVPNSQCFAVEIDLEEQRINIFDSFDE</sequence>
<protein>
    <submittedName>
        <fullName evidence="1">Uncharacterized protein</fullName>
    </submittedName>
</protein>